<dbReference type="Gramene" id="Pp3c20_1590V3.2">
    <property type="protein sequence ID" value="PAC:32947166.CDS.1"/>
    <property type="gene ID" value="Pp3c20_1590"/>
</dbReference>
<keyword evidence="1" id="KW-1133">Transmembrane helix</keyword>
<dbReference type="Gramene" id="Pp3c20_1590V3.1">
    <property type="protein sequence ID" value="PAC:32947165.CDS.1"/>
    <property type="gene ID" value="Pp3c20_1590"/>
</dbReference>
<name>A0A2K1ITK6_PHYPA</name>
<feature type="transmembrane region" description="Helical" evidence="1">
    <location>
        <begin position="12"/>
        <end position="31"/>
    </location>
</feature>
<reference evidence="3" key="3">
    <citation type="submission" date="2020-12" db="UniProtKB">
        <authorList>
            <consortium name="EnsemblPlants"/>
        </authorList>
    </citation>
    <scope>IDENTIFICATION</scope>
</reference>
<dbReference type="AlphaFoldDB" id="A0A2K1ITK6"/>
<keyword evidence="1" id="KW-0472">Membrane</keyword>
<dbReference type="EnsemblPlants" id="Pp3c20_1590V3.2">
    <property type="protein sequence ID" value="PAC:32947166.CDS.1"/>
    <property type="gene ID" value="Pp3c20_1590"/>
</dbReference>
<evidence type="ECO:0000256" key="1">
    <source>
        <dbReference type="SAM" id="Phobius"/>
    </source>
</evidence>
<sequence length="49" mass="5733">MNQQHPRASCAAILRSSCHFLTYFILTFAHFSHCLNPKIITLDVRFWVP</sequence>
<dbReference type="Proteomes" id="UP000006727">
    <property type="component" value="Chromosome 20"/>
</dbReference>
<keyword evidence="4" id="KW-1185">Reference proteome</keyword>
<organism evidence="2">
    <name type="scientific">Physcomitrium patens</name>
    <name type="common">Spreading-leaved earth moss</name>
    <name type="synonym">Physcomitrella patens</name>
    <dbReference type="NCBI Taxonomy" id="3218"/>
    <lineage>
        <taxon>Eukaryota</taxon>
        <taxon>Viridiplantae</taxon>
        <taxon>Streptophyta</taxon>
        <taxon>Embryophyta</taxon>
        <taxon>Bryophyta</taxon>
        <taxon>Bryophytina</taxon>
        <taxon>Bryopsida</taxon>
        <taxon>Funariidae</taxon>
        <taxon>Funariales</taxon>
        <taxon>Funariaceae</taxon>
        <taxon>Physcomitrium</taxon>
    </lineage>
</organism>
<proteinExistence type="predicted"/>
<protein>
    <submittedName>
        <fullName evidence="2 3">Uncharacterized protein</fullName>
    </submittedName>
</protein>
<reference evidence="2 4" key="2">
    <citation type="journal article" date="2018" name="Plant J.">
        <title>The Physcomitrella patens chromosome-scale assembly reveals moss genome structure and evolution.</title>
        <authorList>
            <person name="Lang D."/>
            <person name="Ullrich K.K."/>
            <person name="Murat F."/>
            <person name="Fuchs J."/>
            <person name="Jenkins J."/>
            <person name="Haas F.B."/>
            <person name="Piednoel M."/>
            <person name="Gundlach H."/>
            <person name="Van Bel M."/>
            <person name="Meyberg R."/>
            <person name="Vives C."/>
            <person name="Morata J."/>
            <person name="Symeonidi A."/>
            <person name="Hiss M."/>
            <person name="Muchero W."/>
            <person name="Kamisugi Y."/>
            <person name="Saleh O."/>
            <person name="Blanc G."/>
            <person name="Decker E.L."/>
            <person name="van Gessel N."/>
            <person name="Grimwood J."/>
            <person name="Hayes R.D."/>
            <person name="Graham S.W."/>
            <person name="Gunter L.E."/>
            <person name="McDaniel S.F."/>
            <person name="Hoernstein S.N.W."/>
            <person name="Larsson A."/>
            <person name="Li F.W."/>
            <person name="Perroud P.F."/>
            <person name="Phillips J."/>
            <person name="Ranjan P."/>
            <person name="Rokshar D.S."/>
            <person name="Rothfels C.J."/>
            <person name="Schneider L."/>
            <person name="Shu S."/>
            <person name="Stevenson D.W."/>
            <person name="Thummler F."/>
            <person name="Tillich M."/>
            <person name="Villarreal Aguilar J.C."/>
            <person name="Widiez T."/>
            <person name="Wong G.K."/>
            <person name="Wymore A."/>
            <person name="Zhang Y."/>
            <person name="Zimmer A.D."/>
            <person name="Quatrano R.S."/>
            <person name="Mayer K.F.X."/>
            <person name="Goodstein D."/>
            <person name="Casacuberta J.M."/>
            <person name="Vandepoele K."/>
            <person name="Reski R."/>
            <person name="Cuming A.C."/>
            <person name="Tuskan G.A."/>
            <person name="Maumus F."/>
            <person name="Salse J."/>
            <person name="Schmutz J."/>
            <person name="Rensing S.A."/>
        </authorList>
    </citation>
    <scope>NUCLEOTIDE SEQUENCE [LARGE SCALE GENOMIC DNA]</scope>
    <source>
        <strain evidence="3 4">cv. Gransden 2004</strain>
    </source>
</reference>
<gene>
    <name evidence="2" type="ORF">PHYPA_024555</name>
</gene>
<evidence type="ECO:0000313" key="3">
    <source>
        <dbReference type="EnsemblPlants" id="PAC:32947165.CDS.1"/>
    </source>
</evidence>
<dbReference type="EMBL" id="ABEU02000020">
    <property type="protein sequence ID" value="PNR32613.1"/>
    <property type="molecule type" value="Genomic_DNA"/>
</dbReference>
<evidence type="ECO:0000313" key="2">
    <source>
        <dbReference type="EMBL" id="PNR32613.1"/>
    </source>
</evidence>
<accession>A0A2K1ITK6</accession>
<dbReference type="EnsemblPlants" id="Pp3c20_1590V3.1">
    <property type="protein sequence ID" value="PAC:32947165.CDS.1"/>
    <property type="gene ID" value="Pp3c20_1590"/>
</dbReference>
<keyword evidence="1" id="KW-0812">Transmembrane</keyword>
<reference evidence="2 4" key="1">
    <citation type="journal article" date="2008" name="Science">
        <title>The Physcomitrella genome reveals evolutionary insights into the conquest of land by plants.</title>
        <authorList>
            <person name="Rensing S."/>
            <person name="Lang D."/>
            <person name="Zimmer A."/>
            <person name="Terry A."/>
            <person name="Salamov A."/>
            <person name="Shapiro H."/>
            <person name="Nishiyama T."/>
            <person name="Perroud P.-F."/>
            <person name="Lindquist E."/>
            <person name="Kamisugi Y."/>
            <person name="Tanahashi T."/>
            <person name="Sakakibara K."/>
            <person name="Fujita T."/>
            <person name="Oishi K."/>
            <person name="Shin-I T."/>
            <person name="Kuroki Y."/>
            <person name="Toyoda A."/>
            <person name="Suzuki Y."/>
            <person name="Hashimoto A."/>
            <person name="Yamaguchi K."/>
            <person name="Sugano A."/>
            <person name="Kohara Y."/>
            <person name="Fujiyama A."/>
            <person name="Anterola A."/>
            <person name="Aoki S."/>
            <person name="Ashton N."/>
            <person name="Barbazuk W.B."/>
            <person name="Barker E."/>
            <person name="Bennetzen J."/>
            <person name="Bezanilla M."/>
            <person name="Blankenship R."/>
            <person name="Cho S.H."/>
            <person name="Dutcher S."/>
            <person name="Estelle M."/>
            <person name="Fawcett J.A."/>
            <person name="Gundlach H."/>
            <person name="Hanada K."/>
            <person name="Heyl A."/>
            <person name="Hicks K.A."/>
            <person name="Hugh J."/>
            <person name="Lohr M."/>
            <person name="Mayer K."/>
            <person name="Melkozernov A."/>
            <person name="Murata T."/>
            <person name="Nelson D."/>
            <person name="Pils B."/>
            <person name="Prigge M."/>
            <person name="Reiss B."/>
            <person name="Renner T."/>
            <person name="Rombauts S."/>
            <person name="Rushton P."/>
            <person name="Sanderfoot A."/>
            <person name="Schween G."/>
            <person name="Shiu S.-H."/>
            <person name="Stueber K."/>
            <person name="Theodoulou F.L."/>
            <person name="Tu H."/>
            <person name="Van de Peer Y."/>
            <person name="Verrier P.J."/>
            <person name="Waters E."/>
            <person name="Wood A."/>
            <person name="Yang L."/>
            <person name="Cove D."/>
            <person name="Cuming A."/>
            <person name="Hasebe M."/>
            <person name="Lucas S."/>
            <person name="Mishler D.B."/>
            <person name="Reski R."/>
            <person name="Grigoriev I."/>
            <person name="Quatrano R.S."/>
            <person name="Boore J.L."/>
        </authorList>
    </citation>
    <scope>NUCLEOTIDE SEQUENCE [LARGE SCALE GENOMIC DNA]</scope>
    <source>
        <strain evidence="3 4">cv. Gransden 2004</strain>
    </source>
</reference>
<evidence type="ECO:0000313" key="4">
    <source>
        <dbReference type="Proteomes" id="UP000006727"/>
    </source>
</evidence>